<feature type="transmembrane region" description="Helical" evidence="6">
    <location>
        <begin position="312"/>
        <end position="334"/>
    </location>
</feature>
<protein>
    <submittedName>
        <fullName evidence="8">ABC transporter permease</fullName>
    </submittedName>
</protein>
<feature type="domain" description="ABC3 transporter permease C-terminal" evidence="7">
    <location>
        <begin position="715"/>
        <end position="830"/>
    </location>
</feature>
<feature type="transmembrane region" description="Helical" evidence="6">
    <location>
        <begin position="21"/>
        <end position="44"/>
    </location>
</feature>
<evidence type="ECO:0000256" key="2">
    <source>
        <dbReference type="ARBA" id="ARBA00022475"/>
    </source>
</evidence>
<evidence type="ECO:0000259" key="7">
    <source>
        <dbReference type="Pfam" id="PF02687"/>
    </source>
</evidence>
<dbReference type="RefSeq" id="WP_378419626.1">
    <property type="nucleotide sequence ID" value="NZ_JBHSFO010000014.1"/>
</dbReference>
<feature type="transmembrane region" description="Helical" evidence="6">
    <location>
        <begin position="714"/>
        <end position="737"/>
    </location>
</feature>
<feature type="transmembrane region" description="Helical" evidence="6">
    <location>
        <begin position="257"/>
        <end position="280"/>
    </location>
</feature>
<comment type="caution">
    <text evidence="8">The sequence shown here is derived from an EMBL/GenBank/DDBJ whole genome shotgun (WGS) entry which is preliminary data.</text>
</comment>
<organism evidence="8 9">
    <name type="scientific">Rhodococcus kronopolitis</name>
    <dbReference type="NCBI Taxonomy" id="1460226"/>
    <lineage>
        <taxon>Bacteria</taxon>
        <taxon>Bacillati</taxon>
        <taxon>Actinomycetota</taxon>
        <taxon>Actinomycetes</taxon>
        <taxon>Mycobacteriales</taxon>
        <taxon>Nocardiaceae</taxon>
        <taxon>Rhodococcus</taxon>
    </lineage>
</organism>
<keyword evidence="4 6" id="KW-1133">Transmembrane helix</keyword>
<feature type="transmembrane region" description="Helical" evidence="6">
    <location>
        <begin position="354"/>
        <end position="376"/>
    </location>
</feature>
<dbReference type="EMBL" id="JBHSFO010000014">
    <property type="protein sequence ID" value="MFC4605890.1"/>
    <property type="molecule type" value="Genomic_DNA"/>
</dbReference>
<evidence type="ECO:0000313" key="9">
    <source>
        <dbReference type="Proteomes" id="UP001595914"/>
    </source>
</evidence>
<reference evidence="9" key="1">
    <citation type="journal article" date="2019" name="Int. J. Syst. Evol. Microbiol.">
        <title>The Global Catalogue of Microorganisms (GCM) 10K type strain sequencing project: providing services to taxonomists for standard genome sequencing and annotation.</title>
        <authorList>
            <consortium name="The Broad Institute Genomics Platform"/>
            <consortium name="The Broad Institute Genome Sequencing Center for Infectious Disease"/>
            <person name="Wu L."/>
            <person name="Ma J."/>
        </authorList>
    </citation>
    <scope>NUCLEOTIDE SEQUENCE [LARGE SCALE GENOMIC DNA]</scope>
    <source>
        <strain evidence="9">CCUG 54520</strain>
    </source>
</reference>
<dbReference type="InterPro" id="IPR003838">
    <property type="entry name" value="ABC3_permease_C"/>
</dbReference>
<comment type="subcellular location">
    <subcellularLocation>
        <location evidence="1">Cell membrane</location>
        <topology evidence="1">Multi-pass membrane protein</topology>
    </subcellularLocation>
</comment>
<keyword evidence="5 6" id="KW-0472">Membrane</keyword>
<evidence type="ECO:0000256" key="3">
    <source>
        <dbReference type="ARBA" id="ARBA00022692"/>
    </source>
</evidence>
<feature type="transmembrane region" description="Helical" evidence="6">
    <location>
        <begin position="404"/>
        <end position="423"/>
    </location>
</feature>
<evidence type="ECO:0000256" key="5">
    <source>
        <dbReference type="ARBA" id="ARBA00023136"/>
    </source>
</evidence>
<feature type="transmembrane region" description="Helical" evidence="6">
    <location>
        <begin position="800"/>
        <end position="820"/>
    </location>
</feature>
<proteinExistence type="predicted"/>
<feature type="domain" description="ABC3 transporter permease C-terminal" evidence="7">
    <location>
        <begin position="263"/>
        <end position="384"/>
    </location>
</feature>
<accession>A0ABV9FY88</accession>
<dbReference type="Proteomes" id="UP001595914">
    <property type="component" value="Unassembled WGS sequence"/>
</dbReference>
<dbReference type="PANTHER" id="PTHR30287">
    <property type="entry name" value="MEMBRANE COMPONENT OF PREDICTED ABC SUPERFAMILY METABOLITE UPTAKE TRANSPORTER"/>
    <property type="match status" value="1"/>
</dbReference>
<feature type="transmembrane region" description="Helical" evidence="6">
    <location>
        <begin position="435"/>
        <end position="462"/>
    </location>
</feature>
<feature type="transmembrane region" description="Helical" evidence="6">
    <location>
        <begin position="758"/>
        <end position="780"/>
    </location>
</feature>
<dbReference type="Pfam" id="PF02687">
    <property type="entry name" value="FtsX"/>
    <property type="match status" value="2"/>
</dbReference>
<sequence>MTVRRSSVTTLAGANIRRHRGGFAGMFVAVFFAALLVTGLGVLIESGVRGGIEPQRYAGADVVVGGRQSLDVKEEVDQPFAERAPLAAGTAADLAALPGVAWAVADVTVPLTWSGRPVEAHGWGSAALTPYEIREGRAPDGPHEVVVDDAQPAEIGDRVALAHGGSAADYTVVGVAAASAGPSPDRAAHVFVTDQRAAALSPHPDRVAAVGVTGREGVSAATLADEIRQRLPGADVYTGAARGDAEFLDSGGARTQLVMIGVSFAGTAVLIAMFVVASTLSLSIQQRRREFALLRAVGATPGQIHRLVGREVMLVASIAAAVGALPGFLLAGWLRARFAGAGILPADFALAFSPLPALAAVLLSVATARVAAAVAARRPARINPMDALQEASATPARLGRGRMVTGLALGVGGLTVSMLPAVVPGEAAVAGAGSSAVLLMISVALLGPRLVSGAIALLGGPLRRSGSPSLFLAAANTRGNARRLASAITPLALAIAIGSVQIFAQSTVAAEAGVQSREGVTADLLVGGGTGGLASDAVDAIARTPGVQAANPVARSQAYFTRQSGDTTSTLPYAVQGVDPASTASTMDLRVVSGDIAALTGPDTVALSADAAQSAGARVGAVVPLHLGDGTPIAPTLVATYGRGLGFGDVTLPNETVRAHTTSGLDDYVLVRTEPGRQTEVDAALTAAGFATTDRDELGAAGAAERDAQSWTNLIALAVLLAYLAVAVVNTLVMATAERGREFALLRLVGSTRRQVRAMMRAESVIVVVIASVVGSLIALPPLVGVSIGVSGQPVPAVSPATYAAIIAVTVLLGLVAIAIPTRTTMRSDPVAAIGSRE</sequence>
<keyword evidence="9" id="KW-1185">Reference proteome</keyword>
<gene>
    <name evidence="8" type="ORF">ACFO6S_19490</name>
</gene>
<feature type="transmembrane region" description="Helical" evidence="6">
    <location>
        <begin position="483"/>
        <end position="504"/>
    </location>
</feature>
<evidence type="ECO:0000256" key="4">
    <source>
        <dbReference type="ARBA" id="ARBA00022989"/>
    </source>
</evidence>
<evidence type="ECO:0000256" key="1">
    <source>
        <dbReference type="ARBA" id="ARBA00004651"/>
    </source>
</evidence>
<evidence type="ECO:0000313" key="8">
    <source>
        <dbReference type="EMBL" id="MFC4605890.1"/>
    </source>
</evidence>
<keyword evidence="2" id="KW-1003">Cell membrane</keyword>
<name>A0ABV9FY88_9NOCA</name>
<evidence type="ECO:0000256" key="6">
    <source>
        <dbReference type="SAM" id="Phobius"/>
    </source>
</evidence>
<dbReference type="InterPro" id="IPR038766">
    <property type="entry name" value="Membrane_comp_ABC_pdt"/>
</dbReference>
<keyword evidence="3 6" id="KW-0812">Transmembrane</keyword>
<dbReference type="PANTHER" id="PTHR30287:SF1">
    <property type="entry name" value="INNER MEMBRANE PROTEIN"/>
    <property type="match status" value="1"/>
</dbReference>